<feature type="domain" description="ABC transmembrane type-1" evidence="8">
    <location>
        <begin position="107"/>
        <end position="289"/>
    </location>
</feature>
<feature type="transmembrane region" description="Helical" evidence="7">
    <location>
        <begin position="140"/>
        <end position="166"/>
    </location>
</feature>
<dbReference type="SUPFAM" id="SSF161098">
    <property type="entry name" value="MetI-like"/>
    <property type="match status" value="2"/>
</dbReference>
<name>M9WCV4_9MOLU</name>
<keyword evidence="2 7" id="KW-0813">Transport</keyword>
<sequence length="583" mass="68181">MRIRKNNPNQKLVKEANFFKYRYVNLKTKTKTSWRVNAIYYHLLILVAICLIVWILYLNSSSIKFENFENVIEKLKLLFRFDNKSNLTTGEFSTNYTNLFLDSLKLLWITIKFALTGTFFGFILALITAYLSFDKTTNKYLAFIISVFILFLRAIPELVFITLITGTFRNELSLLLVYLWFTWLWLHKYYLEMLNSFDLEWYYNSINQGNSKFKAFIKEIFPRIKNRVVALFIFSFESNIRWSSILGALSLPGIGLLINYASKSTHLFNQLAIPLTVLMVFILFLELVNYLFKKHLLEAKTKLVFKQKNETKAQYYNRLTKNINFNKWITIAIFAFVTIVSIVTLTTTPLWLFNLTSVKEFFKNFFNPDFSKFSFTTNQISQNPILLFWNSFSFAITGIVLCVILTLISIRLQSLSLNKTYQVVIFRSINVFIRLIPVIVIFYIFKAIFDNTVTLLIICIALHQMSSQTKQLVELVDNLDQQVINNLKLQGYSNNQIFLKYVLPSIKIEFISLTVFYFELIFRSSITYSILASQDLLIGTQITNHLDPRNFHPQIALAYVWIGTISILIVNLVGKLIVNKIKK</sequence>
<keyword evidence="4 7" id="KW-0812">Transmembrane</keyword>
<feature type="transmembrane region" description="Helical" evidence="7">
    <location>
        <begin position="328"/>
        <end position="353"/>
    </location>
</feature>
<feature type="domain" description="ABC transmembrane type-1" evidence="8">
    <location>
        <begin position="388"/>
        <end position="574"/>
    </location>
</feature>
<dbReference type="KEGG" id="mput:MPUT9231_2470"/>
<dbReference type="PANTHER" id="PTHR30043:SF1">
    <property type="entry name" value="ABC TRANSPORT SYSTEM PERMEASE PROTEIN P69"/>
    <property type="match status" value="1"/>
</dbReference>
<comment type="subcellular location">
    <subcellularLocation>
        <location evidence="1 7">Cell membrane</location>
        <topology evidence="1 7">Multi-pass membrane protein</topology>
    </subcellularLocation>
</comment>
<feature type="transmembrane region" description="Helical" evidence="7">
    <location>
        <begin position="106"/>
        <end position="133"/>
    </location>
</feature>
<evidence type="ECO:0000256" key="7">
    <source>
        <dbReference type="RuleBase" id="RU363032"/>
    </source>
</evidence>
<dbReference type="OrthoDB" id="401373at2"/>
<dbReference type="InterPro" id="IPR035906">
    <property type="entry name" value="MetI-like_sf"/>
</dbReference>
<dbReference type="PANTHER" id="PTHR30043">
    <property type="entry name" value="PHOSPHONATES TRANSPORT SYSTEM PERMEASE PROTEIN"/>
    <property type="match status" value="1"/>
</dbReference>
<evidence type="ECO:0000256" key="6">
    <source>
        <dbReference type="ARBA" id="ARBA00023136"/>
    </source>
</evidence>
<keyword evidence="5 7" id="KW-1133">Transmembrane helix</keyword>
<feature type="transmembrane region" description="Helical" evidence="7">
    <location>
        <begin position="172"/>
        <end position="191"/>
    </location>
</feature>
<evidence type="ECO:0000256" key="5">
    <source>
        <dbReference type="ARBA" id="ARBA00022989"/>
    </source>
</evidence>
<gene>
    <name evidence="9" type="primary">phnB</name>
    <name evidence="9" type="ORF">MPUT9231_2470</name>
</gene>
<dbReference type="PROSITE" id="PS50928">
    <property type="entry name" value="ABC_TM1"/>
    <property type="match status" value="2"/>
</dbReference>
<feature type="transmembrane region" description="Helical" evidence="7">
    <location>
        <begin position="39"/>
        <end position="57"/>
    </location>
</feature>
<dbReference type="InterPro" id="IPR000515">
    <property type="entry name" value="MetI-like"/>
</dbReference>
<keyword evidence="6 7" id="KW-0472">Membrane</keyword>
<dbReference type="GO" id="GO:0005886">
    <property type="term" value="C:plasma membrane"/>
    <property type="evidence" value="ECO:0007669"/>
    <property type="project" value="UniProtKB-SubCell"/>
</dbReference>
<dbReference type="Proteomes" id="UP000012984">
    <property type="component" value="Chromosome"/>
</dbReference>
<feature type="transmembrane region" description="Helical" evidence="7">
    <location>
        <begin position="392"/>
        <end position="412"/>
    </location>
</feature>
<dbReference type="Gene3D" id="1.10.3720.10">
    <property type="entry name" value="MetI-like"/>
    <property type="match status" value="2"/>
</dbReference>
<feature type="transmembrane region" description="Helical" evidence="7">
    <location>
        <begin position="271"/>
        <end position="292"/>
    </location>
</feature>
<dbReference type="AlphaFoldDB" id="M9WCV4"/>
<reference evidence="9 10" key="1">
    <citation type="journal article" date="2013" name="Genome Announc.">
        <title>Complete Genome Sequence of Mycoplasma putrefaciens Strain 9231, One of the Agents of Contagious Agalactia in Goats.</title>
        <authorList>
            <person name="Dupuy V."/>
            <person name="Sirand-Pugnet P."/>
            <person name="Baranowski E."/>
            <person name="Barre A."/>
            <person name="Breton M."/>
            <person name="Couture C."/>
            <person name="Dordet-Frisoni E."/>
            <person name="Gaurivaud P."/>
            <person name="Jacob D."/>
            <person name="Lemaitre C."/>
            <person name="Manso-Silvan L."/>
            <person name="Nikolski M."/>
            <person name="Nouvel L.X."/>
            <person name="Poumarat F."/>
            <person name="Tardy F."/>
            <person name="Thebault P."/>
            <person name="Theil S."/>
            <person name="Citti C."/>
            <person name="Blanchard A."/>
            <person name="Thiaucourt F."/>
        </authorList>
    </citation>
    <scope>NUCLEOTIDE SEQUENCE [LARGE SCALE GENOMIC DNA]</scope>
    <source>
        <strain evidence="9">Mput9231</strain>
    </source>
</reference>
<evidence type="ECO:0000256" key="2">
    <source>
        <dbReference type="ARBA" id="ARBA00022448"/>
    </source>
</evidence>
<evidence type="ECO:0000313" key="10">
    <source>
        <dbReference type="Proteomes" id="UP000012984"/>
    </source>
</evidence>
<evidence type="ECO:0000259" key="8">
    <source>
        <dbReference type="PROSITE" id="PS50928"/>
    </source>
</evidence>
<dbReference type="PATRIC" id="fig|1292033.3.peg.239"/>
<proteinExistence type="inferred from homology"/>
<feature type="transmembrane region" description="Helical" evidence="7">
    <location>
        <begin position="228"/>
        <end position="251"/>
    </location>
</feature>
<feature type="transmembrane region" description="Helical" evidence="7">
    <location>
        <begin position="424"/>
        <end position="445"/>
    </location>
</feature>
<protein>
    <submittedName>
        <fullName evidence="9">Alkylphosphonate ABC transporter, permease component</fullName>
    </submittedName>
</protein>
<dbReference type="HOGENOM" id="CLU_479675_0_0_14"/>
<accession>M9WCV4</accession>
<keyword evidence="10" id="KW-1185">Reference proteome</keyword>
<dbReference type="Pfam" id="PF00528">
    <property type="entry name" value="BPD_transp_1"/>
    <property type="match status" value="2"/>
</dbReference>
<dbReference type="EMBL" id="CP004357">
    <property type="protein sequence ID" value="AGJ90671.1"/>
    <property type="molecule type" value="Genomic_DNA"/>
</dbReference>
<feature type="transmembrane region" description="Helical" evidence="7">
    <location>
        <begin position="556"/>
        <end position="578"/>
    </location>
</feature>
<evidence type="ECO:0000256" key="1">
    <source>
        <dbReference type="ARBA" id="ARBA00004651"/>
    </source>
</evidence>
<dbReference type="eggNOG" id="COG3639">
    <property type="taxonomic scope" value="Bacteria"/>
</dbReference>
<dbReference type="CDD" id="cd06261">
    <property type="entry name" value="TM_PBP2"/>
    <property type="match status" value="1"/>
</dbReference>
<dbReference type="GO" id="GO:0055085">
    <property type="term" value="P:transmembrane transport"/>
    <property type="evidence" value="ECO:0007669"/>
    <property type="project" value="InterPro"/>
</dbReference>
<dbReference type="RefSeq" id="WP_015587295.1">
    <property type="nucleotide sequence ID" value="NC_021083.1"/>
</dbReference>
<organism evidence="9 10">
    <name type="scientific">Mycoplasma putrefaciens Mput9231</name>
    <dbReference type="NCBI Taxonomy" id="1292033"/>
    <lineage>
        <taxon>Bacteria</taxon>
        <taxon>Bacillati</taxon>
        <taxon>Mycoplasmatota</taxon>
        <taxon>Mollicutes</taxon>
        <taxon>Mycoplasmataceae</taxon>
        <taxon>Mycoplasma</taxon>
    </lineage>
</organism>
<keyword evidence="3" id="KW-1003">Cell membrane</keyword>
<evidence type="ECO:0000256" key="3">
    <source>
        <dbReference type="ARBA" id="ARBA00022475"/>
    </source>
</evidence>
<comment type="similarity">
    <text evidence="7">Belongs to the binding-protein-dependent transport system permease family.</text>
</comment>
<evidence type="ECO:0000256" key="4">
    <source>
        <dbReference type="ARBA" id="ARBA00022692"/>
    </source>
</evidence>
<evidence type="ECO:0000313" key="9">
    <source>
        <dbReference type="EMBL" id="AGJ90671.1"/>
    </source>
</evidence>